<gene>
    <name evidence="1" type="ORF">GOODEAATRI_021556</name>
</gene>
<name>A0ABV0MJS7_9TELE</name>
<proteinExistence type="predicted"/>
<protein>
    <submittedName>
        <fullName evidence="1">Uncharacterized protein</fullName>
    </submittedName>
</protein>
<feature type="non-terminal residue" evidence="1">
    <location>
        <position position="54"/>
    </location>
</feature>
<evidence type="ECO:0000313" key="2">
    <source>
        <dbReference type="Proteomes" id="UP001476798"/>
    </source>
</evidence>
<sequence>MLTCVGPDFTSERSATHQFHVCLQLYLEVLPEDKGQWIKRTKEHRAQYEKIKEM</sequence>
<reference evidence="1 2" key="1">
    <citation type="submission" date="2021-06" db="EMBL/GenBank/DDBJ databases">
        <authorList>
            <person name="Palmer J.M."/>
        </authorList>
    </citation>
    <scope>NUCLEOTIDE SEQUENCE [LARGE SCALE GENOMIC DNA]</scope>
    <source>
        <strain evidence="1 2">GA_2019</strain>
        <tissue evidence="1">Muscle</tissue>
    </source>
</reference>
<dbReference type="Proteomes" id="UP001476798">
    <property type="component" value="Unassembled WGS sequence"/>
</dbReference>
<comment type="caution">
    <text evidence="1">The sequence shown here is derived from an EMBL/GenBank/DDBJ whole genome shotgun (WGS) entry which is preliminary data.</text>
</comment>
<dbReference type="EMBL" id="JAHRIO010002112">
    <property type="protein sequence ID" value="MEQ2159310.1"/>
    <property type="molecule type" value="Genomic_DNA"/>
</dbReference>
<evidence type="ECO:0000313" key="1">
    <source>
        <dbReference type="EMBL" id="MEQ2159310.1"/>
    </source>
</evidence>
<organism evidence="1 2">
    <name type="scientific">Goodea atripinnis</name>
    <dbReference type="NCBI Taxonomy" id="208336"/>
    <lineage>
        <taxon>Eukaryota</taxon>
        <taxon>Metazoa</taxon>
        <taxon>Chordata</taxon>
        <taxon>Craniata</taxon>
        <taxon>Vertebrata</taxon>
        <taxon>Euteleostomi</taxon>
        <taxon>Actinopterygii</taxon>
        <taxon>Neopterygii</taxon>
        <taxon>Teleostei</taxon>
        <taxon>Neoteleostei</taxon>
        <taxon>Acanthomorphata</taxon>
        <taxon>Ovalentaria</taxon>
        <taxon>Atherinomorphae</taxon>
        <taxon>Cyprinodontiformes</taxon>
        <taxon>Goodeidae</taxon>
        <taxon>Goodea</taxon>
    </lineage>
</organism>
<keyword evidence="2" id="KW-1185">Reference proteome</keyword>
<accession>A0ABV0MJS7</accession>